<protein>
    <submittedName>
        <fullName evidence="3">Alpha/beta hydrolase</fullName>
    </submittedName>
</protein>
<sequence length="283" mass="31564">MILETIDLYRYFGSERGEKKGGYLHSYRHGQMEELGVKKVRPALLVIPGGGYAFLSQREGEPIALRFFAEGFDTFVLDYDLAPQFHYPTQLEQAAMAMVYLRREAERLDIDPAHVGAIGFSAGGHLCGCITLLWDDPAVRALFGDDCGMVRPDASVLSYAVVTAGKYRHDGSIRNFCADKVPPEAYSLEKRAREDAPPVFLWATTADDCVPVENSVMLYSALHEKGVPAELHVFAEGWHGLSTCDEEVNAAPPSEKFFPHVRHWMELAAEFFRARGFGLKTVK</sequence>
<gene>
    <name evidence="3" type="ORF">H9726_04835</name>
</gene>
<dbReference type="PANTHER" id="PTHR48081:SF6">
    <property type="entry name" value="PEPTIDASE S9 PROLYL OLIGOPEPTIDASE CATALYTIC DOMAIN-CONTAINING PROTEIN"/>
    <property type="match status" value="1"/>
</dbReference>
<dbReference type="PANTHER" id="PTHR48081">
    <property type="entry name" value="AB HYDROLASE SUPERFAMILY PROTEIN C4A8.06C"/>
    <property type="match status" value="1"/>
</dbReference>
<dbReference type="InterPro" id="IPR050300">
    <property type="entry name" value="GDXG_lipolytic_enzyme"/>
</dbReference>
<evidence type="ECO:0000313" key="3">
    <source>
        <dbReference type="EMBL" id="HIZ09798.1"/>
    </source>
</evidence>
<feature type="domain" description="BD-FAE-like" evidence="2">
    <location>
        <begin position="39"/>
        <end position="133"/>
    </location>
</feature>
<name>A0A9D2D736_9FIRM</name>
<dbReference type="InterPro" id="IPR029058">
    <property type="entry name" value="AB_hydrolase_fold"/>
</dbReference>
<evidence type="ECO:0000313" key="4">
    <source>
        <dbReference type="Proteomes" id="UP000824025"/>
    </source>
</evidence>
<dbReference type="Pfam" id="PF20434">
    <property type="entry name" value="BD-FAE"/>
    <property type="match status" value="1"/>
</dbReference>
<evidence type="ECO:0000259" key="2">
    <source>
        <dbReference type="Pfam" id="PF20434"/>
    </source>
</evidence>
<reference evidence="3" key="1">
    <citation type="journal article" date="2021" name="PeerJ">
        <title>Extensive microbial diversity within the chicken gut microbiome revealed by metagenomics and culture.</title>
        <authorList>
            <person name="Gilroy R."/>
            <person name="Ravi A."/>
            <person name="Getino M."/>
            <person name="Pursley I."/>
            <person name="Horton D.L."/>
            <person name="Alikhan N.F."/>
            <person name="Baker D."/>
            <person name="Gharbi K."/>
            <person name="Hall N."/>
            <person name="Watson M."/>
            <person name="Adriaenssens E.M."/>
            <person name="Foster-Nyarko E."/>
            <person name="Jarju S."/>
            <person name="Secka A."/>
            <person name="Antonio M."/>
            <person name="Oren A."/>
            <person name="Chaudhuri R.R."/>
            <person name="La Ragione R."/>
            <person name="Hildebrand F."/>
            <person name="Pallen M.J."/>
        </authorList>
    </citation>
    <scope>NUCLEOTIDE SEQUENCE</scope>
    <source>
        <strain evidence="3">CHK192-19661</strain>
    </source>
</reference>
<dbReference type="Gene3D" id="3.40.50.1820">
    <property type="entry name" value="alpha/beta hydrolase"/>
    <property type="match status" value="1"/>
</dbReference>
<dbReference type="SUPFAM" id="SSF53474">
    <property type="entry name" value="alpha/beta-Hydrolases"/>
    <property type="match status" value="1"/>
</dbReference>
<dbReference type="EMBL" id="DXCF01000026">
    <property type="protein sequence ID" value="HIZ09798.1"/>
    <property type="molecule type" value="Genomic_DNA"/>
</dbReference>
<dbReference type="GO" id="GO:0016787">
    <property type="term" value="F:hydrolase activity"/>
    <property type="evidence" value="ECO:0007669"/>
    <property type="project" value="UniProtKB-KW"/>
</dbReference>
<comment type="caution">
    <text evidence="3">The sequence shown here is derived from an EMBL/GenBank/DDBJ whole genome shotgun (WGS) entry which is preliminary data.</text>
</comment>
<dbReference type="AlphaFoldDB" id="A0A9D2D736"/>
<dbReference type="InterPro" id="IPR049492">
    <property type="entry name" value="BD-FAE-like_dom"/>
</dbReference>
<dbReference type="Proteomes" id="UP000824025">
    <property type="component" value="Unassembled WGS sequence"/>
</dbReference>
<accession>A0A9D2D736</accession>
<organism evidence="3 4">
    <name type="scientific">Candidatus Borkfalkia avicola</name>
    <dbReference type="NCBI Taxonomy" id="2838503"/>
    <lineage>
        <taxon>Bacteria</taxon>
        <taxon>Bacillati</taxon>
        <taxon>Bacillota</taxon>
        <taxon>Clostridia</taxon>
        <taxon>Christensenellales</taxon>
        <taxon>Christensenellaceae</taxon>
        <taxon>Candidatus Borkfalkia</taxon>
    </lineage>
</organism>
<evidence type="ECO:0000256" key="1">
    <source>
        <dbReference type="ARBA" id="ARBA00022801"/>
    </source>
</evidence>
<reference evidence="3" key="2">
    <citation type="submission" date="2021-04" db="EMBL/GenBank/DDBJ databases">
        <authorList>
            <person name="Gilroy R."/>
        </authorList>
    </citation>
    <scope>NUCLEOTIDE SEQUENCE</scope>
    <source>
        <strain evidence="3">CHK192-19661</strain>
    </source>
</reference>
<keyword evidence="1 3" id="KW-0378">Hydrolase</keyword>
<proteinExistence type="predicted"/>